<dbReference type="Gene3D" id="1.10.10.160">
    <property type="match status" value="1"/>
</dbReference>
<dbReference type="InterPro" id="IPR041500">
    <property type="entry name" value="RecC_C"/>
</dbReference>
<dbReference type="Pfam" id="PF17946">
    <property type="entry name" value="RecC_C"/>
    <property type="match status" value="1"/>
</dbReference>
<reference evidence="11 12" key="1">
    <citation type="submission" date="2017-12" db="EMBL/GenBank/DDBJ databases">
        <title>The whole genome sequence of the Acidipropionibacterium virtanenii sp. nov. type strain JS278.</title>
        <authorList>
            <person name="Laine P."/>
            <person name="Deptula P."/>
            <person name="Varmanen P."/>
            <person name="Auvinen P."/>
        </authorList>
    </citation>
    <scope>NUCLEOTIDE SEQUENCE [LARGE SCALE GENOMIC DNA]</scope>
    <source>
        <strain evidence="11 12">JS278</strain>
    </source>
</reference>
<dbReference type="EC" id="3.1.11.5" evidence="11"/>
<dbReference type="GO" id="GO:0006281">
    <property type="term" value="P:DNA repair"/>
    <property type="evidence" value="ECO:0007669"/>
    <property type="project" value="UniProtKB-KW"/>
</dbReference>
<evidence type="ECO:0000256" key="2">
    <source>
        <dbReference type="ARBA" id="ARBA00022741"/>
    </source>
</evidence>
<dbReference type="Gene3D" id="3.40.50.10930">
    <property type="match status" value="1"/>
</dbReference>
<dbReference type="PANTHER" id="PTHR30591">
    <property type="entry name" value="RECBCD ENZYME SUBUNIT RECC"/>
    <property type="match status" value="1"/>
</dbReference>
<dbReference type="GO" id="GO:0006310">
    <property type="term" value="P:DNA recombination"/>
    <property type="evidence" value="ECO:0007669"/>
    <property type="project" value="TreeGrafter"/>
</dbReference>
<dbReference type="Pfam" id="PF04257">
    <property type="entry name" value="Exonuc_V_gamma"/>
    <property type="match status" value="1"/>
</dbReference>
<keyword evidence="9" id="KW-0234">DNA repair</keyword>
<keyword evidence="5" id="KW-0347">Helicase</keyword>
<dbReference type="GO" id="GO:0005524">
    <property type="term" value="F:ATP binding"/>
    <property type="evidence" value="ECO:0007669"/>
    <property type="project" value="UniProtKB-KW"/>
</dbReference>
<sequence>MSTTAARLQATGEGAPAGGAGARLVVASDWEQVVSTAVEVLSGPTEDPFSLPLLVVPSRAHSLALSQQVALRHGVAVGMAGCTPSQLRHDLEGRLLGLPEHGDPWRADSLALRIAGVIESGPEPWLDAVHAHLTRLGESGVASPGWDLARQTATSLLRIAGRWPDMLAGWSRGRDTLPDGTALDPGHLWWAPLWRHLAQQDVGRTDPLERHRMLLDAVSTCAPPWRSCLWLAAASTSPTDRELAAALSARITTTVIHLDHSAASEEGPTARPWAAFDRVRPAGAAGWTRVLATRPCRAVDAEGRRASRDTLLDRLRDGVAGRPGRDCAPDGPAPDRTVVVHDCHGPDRQAEVIRDVLCDALADMTDLEPRDLLVICAPGSGLPGLLTGLTAAGDPGAGASQHPGRRIRVAATAPERPNPAAEAVLTVLRLGRARATSADLIDLCALPAVSRRFRFSSEDLMTIARLVEDSGIRWGVDAGSRASAGLPRVRQSTWLAGIERMLLGAAMASTPPGWLATVTPMEGIGSADIDLVGRLAELVSRIRRALLDTAEPTSLDQWSGRVSRIVEEITDSPDEPWAGPATVGCLSELATACPGAVVGRERIADILESRATSRTRPAWFSGAVQVCAPADLDGIGHAVVVLADPDTAPLPTGEFPGLNLADDPEQDPAALGRQLLLDALASARRRLVVVRQTLDPVTNAVMLPGPFSTTLDSALCDAGVCPADVTVRHGLQPFSPAEHPAGAAPAGPSWRSFDPVMMPDPVASVPEQVSRRTLLPPPHDLSTGIYSPADLAAILGHPARALLRTRLGTDTRSWRQEATGELPLELNALDGYGVRARLLADLESGASQAEALTAERLRGSTPPGELGLSPLRSQAERAAAVLSEAQRARGRSTPDLVRVDLELRGGAVAPLSFPDGALADPDRPLRLEDLVQVWDRAVVRTTASRASARDLLALWIELLAVSACATGPWHGVLASNSPARVLTAPGAERATELLAGLARLAWWSGQQLVPLPLRTAAVVAGLVRGPSSDWATGRSGVGVQWGRDHDADWAVFLDDSEQSWRDACIGLGTSAEDLSCWLLEPLMAASSGGSR</sequence>
<evidence type="ECO:0000256" key="3">
    <source>
        <dbReference type="ARBA" id="ARBA00022763"/>
    </source>
</evidence>
<name>A0A344UTP4_9ACTN</name>
<dbReference type="EMBL" id="CP025198">
    <property type="protein sequence ID" value="AXE38642.1"/>
    <property type="molecule type" value="Genomic_DNA"/>
</dbReference>
<dbReference type="AlphaFoldDB" id="A0A344UTP4"/>
<dbReference type="Gene3D" id="1.10.486.10">
    <property type="entry name" value="PCRA, domain 4"/>
    <property type="match status" value="1"/>
</dbReference>
<evidence type="ECO:0000259" key="10">
    <source>
        <dbReference type="Pfam" id="PF17946"/>
    </source>
</evidence>
<protein>
    <submittedName>
        <fullName evidence="11">RecBCD enzyme subunit RecC</fullName>
        <ecNumber evidence="11">3.1.11.5</ecNumber>
    </submittedName>
</protein>
<keyword evidence="4 11" id="KW-0378">Hydrolase</keyword>
<dbReference type="GO" id="GO:0003677">
    <property type="term" value="F:DNA binding"/>
    <property type="evidence" value="ECO:0007669"/>
    <property type="project" value="UniProtKB-KW"/>
</dbReference>
<evidence type="ECO:0000256" key="9">
    <source>
        <dbReference type="ARBA" id="ARBA00023204"/>
    </source>
</evidence>
<keyword evidence="3" id="KW-0227">DNA damage</keyword>
<keyword evidence="8" id="KW-0238">DNA-binding</keyword>
<organism evidence="11 12">
    <name type="scientific">Acidipropionibacterium virtanenii</name>
    <dbReference type="NCBI Taxonomy" id="2057246"/>
    <lineage>
        <taxon>Bacteria</taxon>
        <taxon>Bacillati</taxon>
        <taxon>Actinomycetota</taxon>
        <taxon>Actinomycetes</taxon>
        <taxon>Propionibacteriales</taxon>
        <taxon>Propionibacteriaceae</taxon>
        <taxon>Acidipropionibacterium</taxon>
    </lineage>
</organism>
<keyword evidence="1" id="KW-0540">Nuclease</keyword>
<dbReference type="GO" id="GO:0008854">
    <property type="term" value="F:exodeoxyribonuclease V activity"/>
    <property type="evidence" value="ECO:0007669"/>
    <property type="project" value="UniProtKB-EC"/>
</dbReference>
<dbReference type="SUPFAM" id="SSF52540">
    <property type="entry name" value="P-loop containing nucleoside triphosphate hydrolases"/>
    <property type="match status" value="2"/>
</dbReference>
<evidence type="ECO:0000256" key="7">
    <source>
        <dbReference type="ARBA" id="ARBA00022840"/>
    </source>
</evidence>
<dbReference type="GO" id="GO:0004386">
    <property type="term" value="F:helicase activity"/>
    <property type="evidence" value="ECO:0007669"/>
    <property type="project" value="UniProtKB-KW"/>
</dbReference>
<keyword evidence="7" id="KW-0067">ATP-binding</keyword>
<dbReference type="OrthoDB" id="9762834at2"/>
<evidence type="ECO:0000256" key="1">
    <source>
        <dbReference type="ARBA" id="ARBA00022722"/>
    </source>
</evidence>
<keyword evidence="2" id="KW-0547">Nucleotide-binding</keyword>
<dbReference type="RefSeq" id="WP_114044620.1">
    <property type="nucleotide sequence ID" value="NZ_CP025198.1"/>
</dbReference>
<evidence type="ECO:0000256" key="5">
    <source>
        <dbReference type="ARBA" id="ARBA00022806"/>
    </source>
</evidence>
<dbReference type="KEGG" id="acij:JS278_01475"/>
<evidence type="ECO:0000313" key="11">
    <source>
        <dbReference type="EMBL" id="AXE38642.1"/>
    </source>
</evidence>
<evidence type="ECO:0000256" key="4">
    <source>
        <dbReference type="ARBA" id="ARBA00022801"/>
    </source>
</evidence>
<proteinExistence type="predicted"/>
<feature type="domain" description="RecC C-terminal" evidence="10">
    <location>
        <begin position="789"/>
        <end position="1020"/>
    </location>
</feature>
<dbReference type="SUPFAM" id="SSF52980">
    <property type="entry name" value="Restriction endonuclease-like"/>
    <property type="match status" value="1"/>
</dbReference>
<dbReference type="InterPro" id="IPR027417">
    <property type="entry name" value="P-loop_NTPase"/>
</dbReference>
<evidence type="ECO:0000313" key="12">
    <source>
        <dbReference type="Proteomes" id="UP000251995"/>
    </source>
</evidence>
<evidence type="ECO:0000256" key="6">
    <source>
        <dbReference type="ARBA" id="ARBA00022839"/>
    </source>
</evidence>
<accession>A0A344UTP4</accession>
<dbReference type="InterPro" id="IPR011335">
    <property type="entry name" value="Restrct_endonuc-II-like"/>
</dbReference>
<keyword evidence="6" id="KW-0269">Exonuclease</keyword>
<dbReference type="Proteomes" id="UP000251995">
    <property type="component" value="Chromosome"/>
</dbReference>
<gene>
    <name evidence="11" type="primary">recC</name>
    <name evidence="11" type="ORF">JS278_01475</name>
</gene>
<dbReference type="InterPro" id="IPR013986">
    <property type="entry name" value="DExx_box_DNA_helicase_dom_sf"/>
</dbReference>
<keyword evidence="12" id="KW-1185">Reference proteome</keyword>
<evidence type="ECO:0000256" key="8">
    <source>
        <dbReference type="ARBA" id="ARBA00023125"/>
    </source>
</evidence>
<dbReference type="PANTHER" id="PTHR30591:SF1">
    <property type="entry name" value="RECBCD ENZYME SUBUNIT RECC"/>
    <property type="match status" value="1"/>
</dbReference>